<protein>
    <submittedName>
        <fullName evidence="1">Uncharacterized protein</fullName>
    </submittedName>
</protein>
<dbReference type="Proteomes" id="UP000287033">
    <property type="component" value="Unassembled WGS sequence"/>
</dbReference>
<comment type="caution">
    <text evidence="1">The sequence shown here is derived from an EMBL/GenBank/DDBJ whole genome shotgun (WGS) entry which is preliminary data.</text>
</comment>
<gene>
    <name evidence="1" type="ORF">chiPu_0032053</name>
</gene>
<evidence type="ECO:0000313" key="2">
    <source>
        <dbReference type="Proteomes" id="UP000287033"/>
    </source>
</evidence>
<organism evidence="1 2">
    <name type="scientific">Chiloscyllium punctatum</name>
    <name type="common">Brownbanded bambooshark</name>
    <name type="synonym">Hemiscyllium punctatum</name>
    <dbReference type="NCBI Taxonomy" id="137246"/>
    <lineage>
        <taxon>Eukaryota</taxon>
        <taxon>Metazoa</taxon>
        <taxon>Chordata</taxon>
        <taxon>Craniata</taxon>
        <taxon>Vertebrata</taxon>
        <taxon>Chondrichthyes</taxon>
        <taxon>Elasmobranchii</taxon>
        <taxon>Galeomorphii</taxon>
        <taxon>Galeoidea</taxon>
        <taxon>Orectolobiformes</taxon>
        <taxon>Hemiscylliidae</taxon>
        <taxon>Chiloscyllium</taxon>
    </lineage>
</organism>
<accession>A0A401TYL9</accession>
<dbReference type="EMBL" id="BEZZ01226634">
    <property type="protein sequence ID" value="GCC47737.1"/>
    <property type="molecule type" value="Genomic_DNA"/>
</dbReference>
<keyword evidence="2" id="KW-1185">Reference proteome</keyword>
<feature type="non-terminal residue" evidence="1">
    <location>
        <position position="1"/>
    </location>
</feature>
<dbReference type="AlphaFoldDB" id="A0A401TYL9"/>
<proteinExistence type="predicted"/>
<name>A0A401TYL9_CHIPU</name>
<reference evidence="1 2" key="1">
    <citation type="journal article" date="2018" name="Nat. Ecol. Evol.">
        <title>Shark genomes provide insights into elasmobranch evolution and the origin of vertebrates.</title>
        <authorList>
            <person name="Hara Y"/>
            <person name="Yamaguchi K"/>
            <person name="Onimaru K"/>
            <person name="Kadota M"/>
            <person name="Koyanagi M"/>
            <person name="Keeley SD"/>
            <person name="Tatsumi K"/>
            <person name="Tanaka K"/>
            <person name="Motone F"/>
            <person name="Kageyama Y"/>
            <person name="Nozu R"/>
            <person name="Adachi N"/>
            <person name="Nishimura O"/>
            <person name="Nakagawa R"/>
            <person name="Tanegashima C"/>
            <person name="Kiyatake I"/>
            <person name="Matsumoto R"/>
            <person name="Murakumo K"/>
            <person name="Nishida K"/>
            <person name="Terakita A"/>
            <person name="Kuratani S"/>
            <person name="Sato K"/>
            <person name="Hyodo S Kuraku.S."/>
        </authorList>
    </citation>
    <scope>NUCLEOTIDE SEQUENCE [LARGE SCALE GENOMIC DNA]</scope>
</reference>
<sequence length="56" mass="6185">TDQLSIRAKMHRPVRPVGDVVSDKPGADLLLIEPFKLIFGMSCKSGRNKEHAGDPR</sequence>
<evidence type="ECO:0000313" key="1">
    <source>
        <dbReference type="EMBL" id="GCC47737.1"/>
    </source>
</evidence>